<dbReference type="EMBL" id="SNZH01000002">
    <property type="protein sequence ID" value="TDR47464.1"/>
    <property type="molecule type" value="Genomic_DNA"/>
</dbReference>
<gene>
    <name evidence="1" type="ORF">DFR29_102124</name>
</gene>
<reference evidence="1 2" key="1">
    <citation type="submission" date="2019-03" db="EMBL/GenBank/DDBJ databases">
        <title>Genomic Encyclopedia of Type Strains, Phase IV (KMG-IV): sequencing the most valuable type-strain genomes for metagenomic binning, comparative biology and taxonomic classification.</title>
        <authorList>
            <person name="Goeker M."/>
        </authorList>
    </citation>
    <scope>NUCLEOTIDE SEQUENCE [LARGE SCALE GENOMIC DNA]</scope>
    <source>
        <strain evidence="1 2">DSM 21667</strain>
    </source>
</reference>
<evidence type="ECO:0000313" key="1">
    <source>
        <dbReference type="EMBL" id="TDR47464.1"/>
    </source>
</evidence>
<dbReference type="Proteomes" id="UP000295293">
    <property type="component" value="Unassembled WGS sequence"/>
</dbReference>
<sequence>MKFDTEQIGALNALNARQQRDYHIADIKQRWLAAQPGFRPVVARVDDPLLEAWIAACYDDCAALGVKAKRIVLRYTFELLRALQLGAGQEFVDGLRDYFCSYRYGSAHALEWIGHVMTTLHAQAHAALATEARAHG</sequence>
<dbReference type="AlphaFoldDB" id="A0A4R6Z6W6"/>
<dbReference type="OrthoDB" id="9898437at2"/>
<organism evidence="1 2">
    <name type="scientific">Tahibacter aquaticus</name>
    <dbReference type="NCBI Taxonomy" id="520092"/>
    <lineage>
        <taxon>Bacteria</taxon>
        <taxon>Pseudomonadati</taxon>
        <taxon>Pseudomonadota</taxon>
        <taxon>Gammaproteobacteria</taxon>
        <taxon>Lysobacterales</taxon>
        <taxon>Rhodanobacteraceae</taxon>
        <taxon>Tahibacter</taxon>
    </lineage>
</organism>
<keyword evidence="2" id="KW-1185">Reference proteome</keyword>
<accession>A0A4R6Z6W6</accession>
<protein>
    <submittedName>
        <fullName evidence="1">Uncharacterized protein</fullName>
    </submittedName>
</protein>
<evidence type="ECO:0000313" key="2">
    <source>
        <dbReference type="Proteomes" id="UP000295293"/>
    </source>
</evidence>
<proteinExistence type="predicted"/>
<comment type="caution">
    <text evidence="1">The sequence shown here is derived from an EMBL/GenBank/DDBJ whole genome shotgun (WGS) entry which is preliminary data.</text>
</comment>
<name>A0A4R6Z6W6_9GAMM</name>
<dbReference type="RefSeq" id="WP_133817185.1">
    <property type="nucleotide sequence ID" value="NZ_SNZH01000002.1"/>
</dbReference>